<dbReference type="Pfam" id="PF07714">
    <property type="entry name" value="PK_Tyr_Ser-Thr"/>
    <property type="match status" value="1"/>
</dbReference>
<evidence type="ECO:0000313" key="12">
    <source>
        <dbReference type="Proteomes" id="UP000494206"/>
    </source>
</evidence>
<keyword evidence="4 7" id="KW-0067">ATP-binding</keyword>
<dbReference type="InterPro" id="IPR011009">
    <property type="entry name" value="Kinase-like_dom_sf"/>
</dbReference>
<feature type="active site" description="Proton acceptor" evidence="6">
    <location>
        <position position="193"/>
    </location>
</feature>
<keyword evidence="1" id="KW-0808">Transferase</keyword>
<evidence type="ECO:0000256" key="7">
    <source>
        <dbReference type="PIRSR" id="PIRSR000615-2"/>
    </source>
</evidence>
<sequence length="413" mass="47466">MELTKPVGNNYTDVDLLANVNKDIWEIDSKNLLVQEECLLGNGAFANVFKGVLKGKAPLLVVNNSLKLVIESERDGHYEVAFKKLPPHADEQNRLDFFTEIEFMKRLGHHPHVVSILGCVSNPYDPMIVVEYCEKGDLLKFLRMHKDHIIINKVEKCNLNHGSCFRIKDLVSIAWQIVDGMAYLSSKKFIHRDLAARNVLLTKSLTAKISDFGLCRCMDSSLYTAKGGRLPIKWMSIEALKFYEFSIKSDVWSYGVLLFEIFSLGDIPYPTVQQMELLDHLLKGNRLPQPQKCPNEIYEIMKTCWDENPQNRPDFNDIRTNITDLLNMDDESYGYLNLECDDSRKITTFTLQCMTDSSCEHEECTDKVTKIHDETICKKLHKVIREKFGEEQASEMRKVFSEFFPTEIISGSP</sequence>
<dbReference type="CDD" id="cd00192">
    <property type="entry name" value="PTKc"/>
    <property type="match status" value="1"/>
</dbReference>
<evidence type="ECO:0000313" key="11">
    <source>
        <dbReference type="EMBL" id="CAB3400724.1"/>
    </source>
</evidence>
<name>A0A8S1EIA6_9PELO</name>
<evidence type="ECO:0000256" key="8">
    <source>
        <dbReference type="PIRSR" id="PIRSR000615-3"/>
    </source>
</evidence>
<dbReference type="GO" id="GO:0005886">
    <property type="term" value="C:plasma membrane"/>
    <property type="evidence" value="ECO:0007669"/>
    <property type="project" value="TreeGrafter"/>
</dbReference>
<feature type="binding site" evidence="7">
    <location>
        <position position="197"/>
    </location>
    <ligand>
        <name>ATP</name>
        <dbReference type="ChEBI" id="CHEBI:30616"/>
    </ligand>
</feature>
<dbReference type="PROSITE" id="PS00109">
    <property type="entry name" value="PROTEIN_KINASE_TYR"/>
    <property type="match status" value="1"/>
</dbReference>
<dbReference type="GO" id="GO:0005524">
    <property type="term" value="F:ATP binding"/>
    <property type="evidence" value="ECO:0007669"/>
    <property type="project" value="UniProtKB-KW"/>
</dbReference>
<dbReference type="OrthoDB" id="535945at2759"/>
<dbReference type="AlphaFoldDB" id="A0A8S1EIA6"/>
<feature type="site" description="Important for interaction with phosphotyrosine-binding proteins" evidence="9">
    <location>
        <position position="335"/>
    </location>
</feature>
<evidence type="ECO:0000256" key="6">
    <source>
        <dbReference type="PIRSR" id="PIRSR000615-1"/>
    </source>
</evidence>
<comment type="caution">
    <text evidence="11">The sequence shown here is derived from an EMBL/GenBank/DDBJ whole genome shotgun (WGS) entry which is preliminary data.</text>
</comment>
<dbReference type="FunFam" id="1.10.510.10:FF:000554">
    <property type="entry name" value="Predicted protein"/>
    <property type="match status" value="1"/>
</dbReference>
<dbReference type="GO" id="GO:0046872">
    <property type="term" value="F:metal ion binding"/>
    <property type="evidence" value="ECO:0007669"/>
    <property type="project" value="UniProtKB-KW"/>
</dbReference>
<reference evidence="11 12" key="1">
    <citation type="submission" date="2020-04" db="EMBL/GenBank/DDBJ databases">
        <authorList>
            <person name="Laetsch R D."/>
            <person name="Stevens L."/>
            <person name="Kumar S."/>
            <person name="Blaxter L. M."/>
        </authorList>
    </citation>
    <scope>NUCLEOTIDE SEQUENCE [LARGE SCALE GENOMIC DNA]</scope>
</reference>
<dbReference type="PANTHER" id="PTHR24416:SF624">
    <property type="entry name" value="TYROSINE-PROTEIN KINASE F09A5.2-RELATED"/>
    <property type="match status" value="1"/>
</dbReference>
<evidence type="ECO:0000256" key="1">
    <source>
        <dbReference type="ARBA" id="ARBA00022679"/>
    </source>
</evidence>
<dbReference type="PIRSF" id="PIRSF000615">
    <property type="entry name" value="TyrPK_CSF1-R"/>
    <property type="match status" value="1"/>
</dbReference>
<proteinExistence type="predicted"/>
<dbReference type="PROSITE" id="PS50011">
    <property type="entry name" value="PROTEIN_KINASE_DOM"/>
    <property type="match status" value="1"/>
</dbReference>
<accession>A0A8S1EIA6</accession>
<evidence type="ECO:0000256" key="5">
    <source>
        <dbReference type="ARBA" id="ARBA00023137"/>
    </source>
</evidence>
<dbReference type="GO" id="GO:0004714">
    <property type="term" value="F:transmembrane receptor protein tyrosine kinase activity"/>
    <property type="evidence" value="ECO:0007669"/>
    <property type="project" value="TreeGrafter"/>
</dbReference>
<protein>
    <recommendedName>
        <fullName evidence="10">Protein kinase domain-containing protein</fullName>
    </recommendedName>
</protein>
<feature type="binding site" evidence="8">
    <location>
        <position position="211"/>
    </location>
    <ligand>
        <name>Mg(2+)</name>
        <dbReference type="ChEBI" id="CHEBI:18420"/>
    </ligand>
</feature>
<dbReference type="PANTHER" id="PTHR24416">
    <property type="entry name" value="TYROSINE-PROTEIN KINASE RECEPTOR"/>
    <property type="match status" value="1"/>
</dbReference>
<dbReference type="SMART" id="SM00219">
    <property type="entry name" value="TyrKc"/>
    <property type="match status" value="1"/>
</dbReference>
<evidence type="ECO:0000256" key="9">
    <source>
        <dbReference type="PIRSR" id="PIRSR000615-4"/>
    </source>
</evidence>
<feature type="binding site" evidence="8">
    <location>
        <position position="198"/>
    </location>
    <ligand>
        <name>Mg(2+)</name>
        <dbReference type="ChEBI" id="CHEBI:18420"/>
    </ligand>
</feature>
<organism evidence="11 12">
    <name type="scientific">Caenorhabditis bovis</name>
    <dbReference type="NCBI Taxonomy" id="2654633"/>
    <lineage>
        <taxon>Eukaryota</taxon>
        <taxon>Metazoa</taxon>
        <taxon>Ecdysozoa</taxon>
        <taxon>Nematoda</taxon>
        <taxon>Chromadorea</taxon>
        <taxon>Rhabditida</taxon>
        <taxon>Rhabditina</taxon>
        <taxon>Rhabditomorpha</taxon>
        <taxon>Rhabditoidea</taxon>
        <taxon>Rhabditidae</taxon>
        <taxon>Peloderinae</taxon>
        <taxon>Caenorhabditis</taxon>
    </lineage>
</organism>
<dbReference type="GO" id="GO:0007169">
    <property type="term" value="P:cell surface receptor protein tyrosine kinase signaling pathway"/>
    <property type="evidence" value="ECO:0007669"/>
    <property type="project" value="TreeGrafter"/>
</dbReference>
<gene>
    <name evidence="11" type="ORF">CBOVIS_LOCUS3598</name>
</gene>
<keyword evidence="8" id="KW-0460">Magnesium</keyword>
<dbReference type="InterPro" id="IPR050122">
    <property type="entry name" value="RTK"/>
</dbReference>
<keyword evidence="2 7" id="KW-0547">Nucleotide-binding</keyword>
<keyword evidence="12" id="KW-1185">Reference proteome</keyword>
<dbReference type="InterPro" id="IPR001245">
    <property type="entry name" value="Ser-Thr/Tyr_kinase_cat_dom"/>
</dbReference>
<dbReference type="InterPro" id="IPR000719">
    <property type="entry name" value="Prot_kinase_dom"/>
</dbReference>
<dbReference type="PRINTS" id="PR00109">
    <property type="entry name" value="TYRKINASE"/>
</dbReference>
<keyword evidence="5" id="KW-0829">Tyrosine-protein kinase</keyword>
<dbReference type="InterPro" id="IPR020635">
    <property type="entry name" value="Tyr_kinase_cat_dom"/>
</dbReference>
<keyword evidence="8" id="KW-0479">Metal-binding</keyword>
<dbReference type="InterPro" id="IPR008266">
    <property type="entry name" value="Tyr_kinase_AS"/>
</dbReference>
<evidence type="ECO:0000256" key="4">
    <source>
        <dbReference type="ARBA" id="ARBA00022840"/>
    </source>
</evidence>
<evidence type="ECO:0000259" key="10">
    <source>
        <dbReference type="PROSITE" id="PS50011"/>
    </source>
</evidence>
<dbReference type="Proteomes" id="UP000494206">
    <property type="component" value="Unassembled WGS sequence"/>
</dbReference>
<dbReference type="Gene3D" id="1.10.510.10">
    <property type="entry name" value="Transferase(Phosphotransferase) domain 1"/>
    <property type="match status" value="1"/>
</dbReference>
<dbReference type="GO" id="GO:0043235">
    <property type="term" value="C:receptor complex"/>
    <property type="evidence" value="ECO:0007669"/>
    <property type="project" value="TreeGrafter"/>
</dbReference>
<dbReference type="Gene3D" id="3.30.200.20">
    <property type="entry name" value="Phosphorylase Kinase, domain 1"/>
    <property type="match status" value="1"/>
</dbReference>
<evidence type="ECO:0000256" key="2">
    <source>
        <dbReference type="ARBA" id="ARBA00022741"/>
    </source>
</evidence>
<keyword evidence="3" id="KW-0418">Kinase</keyword>
<evidence type="ECO:0000256" key="3">
    <source>
        <dbReference type="ARBA" id="ARBA00022777"/>
    </source>
</evidence>
<dbReference type="SUPFAM" id="SSF56112">
    <property type="entry name" value="Protein kinase-like (PK-like)"/>
    <property type="match status" value="1"/>
</dbReference>
<feature type="domain" description="Protein kinase" evidence="10">
    <location>
        <begin position="34"/>
        <end position="326"/>
    </location>
</feature>
<dbReference type="EMBL" id="CADEPM010000002">
    <property type="protein sequence ID" value="CAB3400724.1"/>
    <property type="molecule type" value="Genomic_DNA"/>
</dbReference>